<proteinExistence type="predicted"/>
<accession>A0A645IFZ9</accession>
<reference evidence="1" key="1">
    <citation type="submission" date="2019-08" db="EMBL/GenBank/DDBJ databases">
        <authorList>
            <person name="Kucharzyk K."/>
            <person name="Murdoch R.W."/>
            <person name="Higgins S."/>
            <person name="Loffler F."/>
        </authorList>
    </citation>
    <scope>NUCLEOTIDE SEQUENCE</scope>
</reference>
<evidence type="ECO:0000313" key="1">
    <source>
        <dbReference type="EMBL" id="MPN46293.1"/>
    </source>
</evidence>
<organism evidence="1">
    <name type="scientific">bioreactor metagenome</name>
    <dbReference type="NCBI Taxonomy" id="1076179"/>
    <lineage>
        <taxon>unclassified sequences</taxon>
        <taxon>metagenomes</taxon>
        <taxon>ecological metagenomes</taxon>
    </lineage>
</organism>
<comment type="caution">
    <text evidence="1">The sequence shown here is derived from an EMBL/GenBank/DDBJ whole genome shotgun (WGS) entry which is preliminary data.</text>
</comment>
<sequence>MDITGKIHFFSSFLQQGWFKQKRVVWFGWRILDTGDGITRVDRQNLSFFSADHLIIEKRSGSFLRGNDNMIVGHLECNPAHIEHRLEENDIAARVHFGFFQHHIRDLTDKVRNHVAFLPA</sequence>
<protein>
    <submittedName>
        <fullName evidence="1">Uncharacterized protein</fullName>
    </submittedName>
</protein>
<dbReference type="EMBL" id="VSSQ01106847">
    <property type="protein sequence ID" value="MPN46293.1"/>
    <property type="molecule type" value="Genomic_DNA"/>
</dbReference>
<gene>
    <name evidence="1" type="ORF">SDC9_193878</name>
</gene>
<dbReference type="AlphaFoldDB" id="A0A645IFZ9"/>
<name>A0A645IFZ9_9ZZZZ</name>